<evidence type="ECO:0000313" key="9">
    <source>
        <dbReference type="Proteomes" id="UP000226192"/>
    </source>
</evidence>
<gene>
    <name evidence="8" type="ORF">CDD81_6095</name>
</gene>
<keyword evidence="5" id="KW-0496">Mitochondrion</keyword>
<evidence type="ECO:0000256" key="4">
    <source>
        <dbReference type="ARBA" id="ARBA00022927"/>
    </source>
</evidence>
<name>A0A2C5Y8W1_9HYPO</name>
<comment type="subcellular location">
    <subcellularLocation>
        <location evidence="1">Mitochondrion outer membrane</location>
    </subcellularLocation>
</comment>
<keyword evidence="4" id="KW-0653">Protein transport</keyword>
<dbReference type="OrthoDB" id="5835136at2759"/>
<dbReference type="GO" id="GO:0001401">
    <property type="term" value="C:SAM complex"/>
    <property type="evidence" value="ECO:0007669"/>
    <property type="project" value="InterPro"/>
</dbReference>
<evidence type="ECO:0000256" key="3">
    <source>
        <dbReference type="ARBA" id="ARBA00022787"/>
    </source>
</evidence>
<keyword evidence="3" id="KW-1000">Mitochondrion outer membrane</keyword>
<comment type="caution">
    <text evidence="8">The sequence shown here is derived from an EMBL/GenBank/DDBJ whole genome shotgun (WGS) entry which is preliminary data.</text>
</comment>
<dbReference type="PANTHER" id="PTHR12289">
    <property type="entry name" value="METAXIN RELATED"/>
    <property type="match status" value="1"/>
</dbReference>
<organism evidence="8 9">
    <name type="scientific">Ophiocordyceps australis</name>
    <dbReference type="NCBI Taxonomy" id="1399860"/>
    <lineage>
        <taxon>Eukaryota</taxon>
        <taxon>Fungi</taxon>
        <taxon>Dikarya</taxon>
        <taxon>Ascomycota</taxon>
        <taxon>Pezizomycotina</taxon>
        <taxon>Sordariomycetes</taxon>
        <taxon>Hypocreomycetidae</taxon>
        <taxon>Hypocreales</taxon>
        <taxon>Ophiocordycipitaceae</taxon>
        <taxon>Ophiocordyceps</taxon>
    </lineage>
</organism>
<dbReference type="AlphaFoldDB" id="A0A2C5Y8W1"/>
<dbReference type="GO" id="GO:0007005">
    <property type="term" value="P:mitochondrion organization"/>
    <property type="evidence" value="ECO:0007669"/>
    <property type="project" value="TreeGrafter"/>
</dbReference>
<dbReference type="STRING" id="1399860.A0A2C5Y8W1"/>
<keyword evidence="9" id="KW-1185">Reference proteome</keyword>
<dbReference type="Proteomes" id="UP000226192">
    <property type="component" value="Unassembled WGS sequence"/>
</dbReference>
<evidence type="ECO:0000256" key="6">
    <source>
        <dbReference type="ARBA" id="ARBA00023136"/>
    </source>
</evidence>
<dbReference type="Pfam" id="PF10568">
    <property type="entry name" value="Tom37"/>
    <property type="match status" value="1"/>
</dbReference>
<dbReference type="PANTHER" id="PTHR12289:SF41">
    <property type="entry name" value="FAILED AXON CONNECTIONS-RELATED"/>
    <property type="match status" value="1"/>
</dbReference>
<evidence type="ECO:0000313" key="8">
    <source>
        <dbReference type="EMBL" id="PHH63321.1"/>
    </source>
</evidence>
<evidence type="ECO:0000256" key="2">
    <source>
        <dbReference type="ARBA" id="ARBA00022448"/>
    </source>
</evidence>
<protein>
    <recommendedName>
        <fullName evidence="7">Mitochondrial outer membrane transport complex Sam37/metaxin N-terminal domain-containing protein</fullName>
    </recommendedName>
</protein>
<keyword evidence="2" id="KW-0813">Transport</keyword>
<evidence type="ECO:0000256" key="5">
    <source>
        <dbReference type="ARBA" id="ARBA00023128"/>
    </source>
</evidence>
<keyword evidence="6" id="KW-0472">Membrane</keyword>
<dbReference type="EMBL" id="NJET01000052">
    <property type="protein sequence ID" value="PHH63321.1"/>
    <property type="molecule type" value="Genomic_DNA"/>
</dbReference>
<dbReference type="InterPro" id="IPR019564">
    <property type="entry name" value="Sam37/metaxin_N"/>
</dbReference>
<evidence type="ECO:0000259" key="7">
    <source>
        <dbReference type="Pfam" id="PF10568"/>
    </source>
</evidence>
<accession>A0A2C5Y8W1</accession>
<evidence type="ECO:0000256" key="1">
    <source>
        <dbReference type="ARBA" id="ARBA00004294"/>
    </source>
</evidence>
<dbReference type="InterPro" id="IPR050931">
    <property type="entry name" value="Mito_Protein_Transport_Metaxin"/>
</dbReference>
<dbReference type="GO" id="GO:0015031">
    <property type="term" value="P:protein transport"/>
    <property type="evidence" value="ECO:0007669"/>
    <property type="project" value="UniProtKB-KW"/>
</dbReference>
<feature type="domain" description="Mitochondrial outer membrane transport complex Sam37/metaxin N-terminal" evidence="7">
    <location>
        <begin position="20"/>
        <end position="144"/>
    </location>
</feature>
<reference evidence="8 9" key="1">
    <citation type="submission" date="2017-06" db="EMBL/GenBank/DDBJ databases">
        <title>Ant-infecting Ophiocordyceps genomes reveal a high diversity of potential behavioral manipulation genes and a possible major role for enterotoxins.</title>
        <authorList>
            <person name="De Bekker C."/>
            <person name="Evans H.C."/>
            <person name="Brachmann A."/>
            <person name="Hughes D.P."/>
        </authorList>
    </citation>
    <scope>NUCLEOTIDE SEQUENCE [LARGE SCALE GENOMIC DNA]</scope>
    <source>
        <strain evidence="8 9">Map64</strain>
    </source>
</reference>
<proteinExistence type="predicted"/>
<sequence>MLDLYVWGQAFDLPSIDIECLAAIHYLHHAASKTAWRLIPSSDVSVSPSGQFPALLHDGTWISGYRQIVDHLTAKSLCRDLDEHLDAAQRADVVASSAYLLSHAAPLVDLSLFVSAANWAATTRPAYTALLPFPLTWTVPPLLRAQAIERSEHLGLAALDSDFDPSSALHLTGQSLPESFRRHLPHLSHKSVRGEMTPEQAVAIRLVGLAKERLILLDALMAEASPAHEPPRFFAKTPLSSLDCLAYGHLALMLKPPVPRSFLKDCIQSEAPRLAVFVDGLSINVEDLPWASPPPTTILRLALRFLDSAIRNAPTIGDYYANQLCRDPHSGAGGSRKRVLMHLSGLLAIAAAAGYALYTYRSLQPFGASTQVWRNQRGGSAMSRLSAMFGASLGLADVTPMPSIGGTGHGRLVDTDSDLD</sequence>